<keyword evidence="5" id="KW-1185">Reference proteome</keyword>
<name>A0ABT0TCI2_9CORY</name>
<dbReference type="InterPro" id="IPR024537">
    <property type="entry name" value="DUF3322"/>
</dbReference>
<feature type="region of interest" description="Disordered" evidence="1">
    <location>
        <begin position="387"/>
        <end position="407"/>
    </location>
</feature>
<dbReference type="Proteomes" id="UP001203579">
    <property type="component" value="Unassembled WGS sequence"/>
</dbReference>
<gene>
    <name evidence="4" type="ORF">M5J06_11660</name>
</gene>
<organism evidence="4 5">
    <name type="scientific">Corynebacterium intestinale</name>
    <dbReference type="NCBI Taxonomy" id="2943492"/>
    <lineage>
        <taxon>Bacteria</taxon>
        <taxon>Bacillati</taxon>
        <taxon>Actinomycetota</taxon>
        <taxon>Actinomycetes</taxon>
        <taxon>Mycobacteriales</taxon>
        <taxon>Corynebacteriaceae</taxon>
        <taxon>Corynebacterium</taxon>
    </lineage>
</organism>
<feature type="domain" description="Wadjet protein JetD C-terminal" evidence="2">
    <location>
        <begin position="197"/>
        <end position="369"/>
    </location>
</feature>
<evidence type="ECO:0000313" key="5">
    <source>
        <dbReference type="Proteomes" id="UP001203579"/>
    </source>
</evidence>
<evidence type="ECO:0000256" key="1">
    <source>
        <dbReference type="SAM" id="MobiDB-lite"/>
    </source>
</evidence>
<protein>
    <submittedName>
        <fullName evidence="4">DUF3322 domain-containing protein</fullName>
    </submittedName>
</protein>
<sequence>MRTPKDLQGHAAKYLRNHYAEALADPAALNLDWPLHPPTATAAARDIKATRDFIRAWQRWPHQDEVIYESRNWSRAGLGTNDVPTRAVLTGAARIAAAAGLMSDYNRALQRAQGIAAIFPDSPDFTHTVRRTYNQWKDLSAYDLRCLGPCLTWLRANPHSGEWERAVPVEGVDGKWIGTHRRLLQALLAPFGITDLGLRRSDARLRLRYLNHAPALSDIEIPLADAATLFPDTPPRVLIVENKQTFLALPALADASPTTIAILGSGTAAHQLQALGWLQRANITYWGDLDAAGFAILNAVRAHFPHTTSLLMDPATVTEFQHLAVPDPGDGSATLTHLTTDEQRAYRLLYTKGRLRIEQERIPFSYVSAKIRTLLSPADMEHKQLRCHSPFVSNSPATPTNQNGAGR</sequence>
<evidence type="ECO:0000259" key="3">
    <source>
        <dbReference type="Pfam" id="PF11795"/>
    </source>
</evidence>
<evidence type="ECO:0000259" key="2">
    <source>
        <dbReference type="Pfam" id="PF09983"/>
    </source>
</evidence>
<comment type="caution">
    <text evidence="4">The sequence shown here is derived from an EMBL/GenBank/DDBJ whole genome shotgun (WGS) entry which is preliminary data.</text>
</comment>
<accession>A0ABT0TCI2</accession>
<dbReference type="Pfam" id="PF09983">
    <property type="entry name" value="JetD_C"/>
    <property type="match status" value="1"/>
</dbReference>
<feature type="compositionally biased region" description="Polar residues" evidence="1">
    <location>
        <begin position="391"/>
        <end position="407"/>
    </location>
</feature>
<dbReference type="RefSeq" id="WP_250224722.1">
    <property type="nucleotide sequence ID" value="NZ_JAMFTR010000012.1"/>
</dbReference>
<dbReference type="InterPro" id="IPR024534">
    <property type="entry name" value="JetD_C"/>
</dbReference>
<proteinExistence type="predicted"/>
<dbReference type="InterPro" id="IPR014544">
    <property type="entry name" value="UCP028408"/>
</dbReference>
<reference evidence="4 5" key="1">
    <citation type="submission" date="2022-05" db="EMBL/GenBank/DDBJ databases">
        <title>Corynebacterium sp. B5-R-101 sp. nov., isolated from human feces.</title>
        <authorList>
            <person name="Shamsuzzaman M."/>
            <person name="Dahal R.H."/>
        </authorList>
    </citation>
    <scope>NUCLEOTIDE SEQUENCE [LARGE SCALE GENOMIC DNA]</scope>
    <source>
        <strain evidence="4 5">B5-R-101</strain>
    </source>
</reference>
<dbReference type="EMBL" id="JAMKFF010000012">
    <property type="protein sequence ID" value="MCL8494767.1"/>
    <property type="molecule type" value="Genomic_DNA"/>
</dbReference>
<dbReference type="Pfam" id="PF11795">
    <property type="entry name" value="DUF3322"/>
    <property type="match status" value="1"/>
</dbReference>
<feature type="domain" description="DUF3322" evidence="3">
    <location>
        <begin position="4"/>
        <end position="188"/>
    </location>
</feature>
<dbReference type="PIRSF" id="PIRSF028408">
    <property type="entry name" value="UCP028408"/>
    <property type="match status" value="1"/>
</dbReference>
<evidence type="ECO:0000313" key="4">
    <source>
        <dbReference type="EMBL" id="MCL8494767.1"/>
    </source>
</evidence>